<evidence type="ECO:0000259" key="1">
    <source>
        <dbReference type="Pfam" id="PF01965"/>
    </source>
</evidence>
<evidence type="ECO:0000313" key="2">
    <source>
        <dbReference type="EMBL" id="TWH19951.1"/>
    </source>
</evidence>
<dbReference type="GO" id="GO:0006355">
    <property type="term" value="P:regulation of DNA-templated transcription"/>
    <property type="evidence" value="ECO:0007669"/>
    <property type="project" value="TreeGrafter"/>
</dbReference>
<dbReference type="InterPro" id="IPR002818">
    <property type="entry name" value="DJ-1/PfpI"/>
</dbReference>
<comment type="caution">
    <text evidence="2">The sequence shown here is derived from an EMBL/GenBank/DDBJ whole genome shotgun (WGS) entry which is preliminary data.</text>
</comment>
<dbReference type="CDD" id="cd03139">
    <property type="entry name" value="GATase1_PfpI_2"/>
    <property type="match status" value="1"/>
</dbReference>
<proteinExistence type="predicted"/>
<accession>A0A660CG37</accession>
<sequence>MTDSSPPFRAVALLLPNLTQLDLTGPAQVLSSLPEVELQLAWRTTDPVRCDGGWSIVPTVSFDDAPQADLLLVPGGQGAFEVLTDEVVLEFVRAQAAGARWVTSVCTGSFVLAAAGLLAGRRATSHWASLPMLAEFGAVPVRERIVADGNVITGGGITAGIDFGLALAAEVAGEEAARRVQLRLEYDPAPPFDAGSPDRFGADAAAEIARASQEARRPLVDAALRHLRRT</sequence>
<evidence type="ECO:0000313" key="3">
    <source>
        <dbReference type="Proteomes" id="UP000317303"/>
    </source>
</evidence>
<feature type="domain" description="DJ-1/PfpI" evidence="1">
    <location>
        <begin position="10"/>
        <end position="169"/>
    </location>
</feature>
<dbReference type="EMBL" id="VLJV01000001">
    <property type="protein sequence ID" value="TWH19951.1"/>
    <property type="molecule type" value="Genomic_DNA"/>
</dbReference>
<keyword evidence="3" id="KW-1185">Reference proteome</keyword>
<dbReference type="Pfam" id="PF01965">
    <property type="entry name" value="DJ-1_PfpI"/>
    <property type="match status" value="1"/>
</dbReference>
<dbReference type="PANTHER" id="PTHR43130:SF2">
    <property type="entry name" value="DJ-1_PFPI DOMAIN-CONTAINING PROTEIN"/>
    <property type="match status" value="1"/>
</dbReference>
<dbReference type="PANTHER" id="PTHR43130">
    <property type="entry name" value="ARAC-FAMILY TRANSCRIPTIONAL REGULATOR"/>
    <property type="match status" value="1"/>
</dbReference>
<dbReference type="InterPro" id="IPR029062">
    <property type="entry name" value="Class_I_gatase-like"/>
</dbReference>
<reference evidence="2 3" key="1">
    <citation type="submission" date="2019-07" db="EMBL/GenBank/DDBJ databases">
        <title>R&amp;d 2014.</title>
        <authorList>
            <person name="Klenk H.-P."/>
        </authorList>
    </citation>
    <scope>NUCLEOTIDE SEQUENCE [LARGE SCALE GENOMIC DNA]</scope>
    <source>
        <strain evidence="2 3">DSM 43194</strain>
    </source>
</reference>
<protein>
    <submittedName>
        <fullName evidence="2">Cyclohexyl-isocyanide hydratase</fullName>
    </submittedName>
</protein>
<dbReference type="SUPFAM" id="SSF52317">
    <property type="entry name" value="Class I glutamine amidotransferase-like"/>
    <property type="match status" value="1"/>
</dbReference>
<dbReference type="OrthoDB" id="4265717at2"/>
<dbReference type="AlphaFoldDB" id="A0A660CG37"/>
<organism evidence="2 3">
    <name type="scientific">Prauserella rugosa</name>
    <dbReference type="NCBI Taxonomy" id="43354"/>
    <lineage>
        <taxon>Bacteria</taxon>
        <taxon>Bacillati</taxon>
        <taxon>Actinomycetota</taxon>
        <taxon>Actinomycetes</taxon>
        <taxon>Pseudonocardiales</taxon>
        <taxon>Pseudonocardiaceae</taxon>
        <taxon>Prauserella</taxon>
    </lineage>
</organism>
<dbReference type="Gene3D" id="3.40.50.880">
    <property type="match status" value="1"/>
</dbReference>
<name>A0A660CG37_9PSEU</name>
<gene>
    <name evidence="2" type="ORF">JD82_01789</name>
</gene>
<dbReference type="Proteomes" id="UP000317303">
    <property type="component" value="Unassembled WGS sequence"/>
</dbReference>
<dbReference type="RefSeq" id="WP_048808123.1">
    <property type="nucleotide sequence ID" value="NZ_JOIJ01000003.1"/>
</dbReference>
<dbReference type="InterPro" id="IPR052158">
    <property type="entry name" value="INH-QAR"/>
</dbReference>